<evidence type="ECO:0000313" key="3">
    <source>
        <dbReference type="EMBL" id="AXG81708.1"/>
    </source>
</evidence>
<dbReference type="RefSeq" id="WP_114664249.1">
    <property type="nucleotide sequence ID" value="NZ_CP031194.1"/>
</dbReference>
<dbReference type="SUPFAM" id="SSF51735">
    <property type="entry name" value="NAD(P)-binding Rossmann-fold domains"/>
    <property type="match status" value="1"/>
</dbReference>
<reference evidence="4" key="1">
    <citation type="submission" date="2018-07" db="EMBL/GenBank/DDBJ databases">
        <authorList>
            <person name="Zhao J."/>
        </authorList>
    </citation>
    <scope>NUCLEOTIDE SEQUENCE [LARGE SCALE GENOMIC DNA]</scope>
    <source>
        <strain evidence="4">GSSD-12</strain>
    </source>
</reference>
<dbReference type="AlphaFoldDB" id="A0A345HYD4"/>
<evidence type="ECO:0000259" key="1">
    <source>
        <dbReference type="Pfam" id="PF01408"/>
    </source>
</evidence>
<dbReference type="PANTHER" id="PTHR43593">
    <property type="match status" value="1"/>
</dbReference>
<accession>A0A345HYD4</accession>
<dbReference type="InterPro" id="IPR000683">
    <property type="entry name" value="Gfo/Idh/MocA-like_OxRdtase_N"/>
</dbReference>
<dbReference type="KEGG" id="spad:DVK44_32795"/>
<feature type="domain" description="GFO/IDH/MocA-like oxidoreductase" evidence="2">
    <location>
        <begin position="133"/>
        <end position="245"/>
    </location>
</feature>
<dbReference type="EMBL" id="CP031194">
    <property type="protein sequence ID" value="AXG81708.1"/>
    <property type="molecule type" value="Genomic_DNA"/>
</dbReference>
<gene>
    <name evidence="3" type="ORF">DVK44_32795</name>
</gene>
<dbReference type="OrthoDB" id="256869at2"/>
<dbReference type="Proteomes" id="UP000253868">
    <property type="component" value="Chromosome"/>
</dbReference>
<dbReference type="InterPro" id="IPR050424">
    <property type="entry name" value="Gfo-Idh-MocA_inositol_DH"/>
</dbReference>
<feature type="domain" description="Gfo/Idh/MocA-like oxidoreductase N-terminal" evidence="1">
    <location>
        <begin position="3"/>
        <end position="116"/>
    </location>
</feature>
<sequence length="331" mass="34401">MTVRIGVIGAGVMGADHVNTLHRYVPAAEVVLVADTDPARARAAADSVPGARTADDARAVIADPSVDAVIIASHDSTHADLAVAAVEAGKPVLCEKPLAPTVAECVRVVRAERAAGGGLISLGFMRRFDPGHVELREALGEGRCGNARLVHCVSRGVSAAPGAITEFSVTGSAIHEFDTVPWLLGSPVEAVSWHAPDGESAPGLRDPQLMLLHTADGVLTTVEVFLNARYGYEVRCEIVAERGALTLAAPAPRVVTDLAGTRSTGHPADWRPRFADAYRLELLAWTDAVAAGRPSPLATAYDGLTASVVAEAVIASMKDGGRTVPVTVPEL</sequence>
<dbReference type="Pfam" id="PF22725">
    <property type="entry name" value="GFO_IDH_MocA_C3"/>
    <property type="match status" value="1"/>
</dbReference>
<dbReference type="GO" id="GO:0000166">
    <property type="term" value="F:nucleotide binding"/>
    <property type="evidence" value="ECO:0007669"/>
    <property type="project" value="InterPro"/>
</dbReference>
<protein>
    <submittedName>
        <fullName evidence="3">Inositol 2-dehydrogenase</fullName>
    </submittedName>
</protein>
<dbReference type="SUPFAM" id="SSF55347">
    <property type="entry name" value="Glyceraldehyde-3-phosphate dehydrogenase-like, C-terminal domain"/>
    <property type="match status" value="1"/>
</dbReference>
<dbReference type="PANTHER" id="PTHR43593:SF1">
    <property type="entry name" value="INOSITOL 2-DEHYDROGENASE"/>
    <property type="match status" value="1"/>
</dbReference>
<name>A0A345HYD4_9ACTN</name>
<dbReference type="Gene3D" id="3.30.360.10">
    <property type="entry name" value="Dihydrodipicolinate Reductase, domain 2"/>
    <property type="match status" value="1"/>
</dbReference>
<evidence type="ECO:0000259" key="2">
    <source>
        <dbReference type="Pfam" id="PF22725"/>
    </source>
</evidence>
<dbReference type="Pfam" id="PF01408">
    <property type="entry name" value="GFO_IDH_MocA"/>
    <property type="match status" value="1"/>
</dbReference>
<dbReference type="InterPro" id="IPR036291">
    <property type="entry name" value="NAD(P)-bd_dom_sf"/>
</dbReference>
<dbReference type="Gene3D" id="3.40.50.720">
    <property type="entry name" value="NAD(P)-binding Rossmann-like Domain"/>
    <property type="match status" value="1"/>
</dbReference>
<evidence type="ECO:0000313" key="4">
    <source>
        <dbReference type="Proteomes" id="UP000253868"/>
    </source>
</evidence>
<organism evidence="3 4">
    <name type="scientific">Streptomyces paludis</name>
    <dbReference type="NCBI Taxonomy" id="2282738"/>
    <lineage>
        <taxon>Bacteria</taxon>
        <taxon>Bacillati</taxon>
        <taxon>Actinomycetota</taxon>
        <taxon>Actinomycetes</taxon>
        <taxon>Kitasatosporales</taxon>
        <taxon>Streptomycetaceae</taxon>
        <taxon>Streptomyces</taxon>
    </lineage>
</organism>
<keyword evidence="4" id="KW-1185">Reference proteome</keyword>
<proteinExistence type="predicted"/>
<dbReference type="InterPro" id="IPR055170">
    <property type="entry name" value="GFO_IDH_MocA-like_dom"/>
</dbReference>